<evidence type="ECO:0000313" key="4">
    <source>
        <dbReference type="EMBL" id="KAK3286627.1"/>
    </source>
</evidence>
<dbReference type="PANTHER" id="PTHR12922">
    <property type="entry name" value="UBIQUINONE BIOSYNTHESIS PROTEIN"/>
    <property type="match status" value="1"/>
</dbReference>
<dbReference type="InterPro" id="IPR007715">
    <property type="entry name" value="Coq4"/>
</dbReference>
<dbReference type="PANTHER" id="PTHR12922:SF7">
    <property type="entry name" value="UBIQUINONE BIOSYNTHESIS PROTEIN COQ4 HOMOLOG, MITOCHONDRIAL"/>
    <property type="match status" value="1"/>
</dbReference>
<dbReference type="NCBIfam" id="TIGR00369">
    <property type="entry name" value="unchar_dom_1"/>
    <property type="match status" value="1"/>
</dbReference>
<accession>A0AAE0GYE0</accession>
<name>A0AAE0GYE0_9CHLO</name>
<dbReference type="SUPFAM" id="SSF54637">
    <property type="entry name" value="Thioesterase/thiol ester dehydrase-isomerase"/>
    <property type="match status" value="1"/>
</dbReference>
<dbReference type="Gene3D" id="3.10.129.10">
    <property type="entry name" value="Hotdog Thioesterase"/>
    <property type="match status" value="1"/>
</dbReference>
<feature type="domain" description="Thioesterase" evidence="3">
    <location>
        <begin position="12"/>
        <end position="75"/>
    </location>
</feature>
<evidence type="ECO:0000256" key="2">
    <source>
        <dbReference type="ARBA" id="ARBA00022801"/>
    </source>
</evidence>
<organism evidence="4 5">
    <name type="scientific">Cymbomonas tetramitiformis</name>
    <dbReference type="NCBI Taxonomy" id="36881"/>
    <lineage>
        <taxon>Eukaryota</taxon>
        <taxon>Viridiplantae</taxon>
        <taxon>Chlorophyta</taxon>
        <taxon>Pyramimonadophyceae</taxon>
        <taxon>Pyramimonadales</taxon>
        <taxon>Pyramimonadaceae</taxon>
        <taxon>Cymbomonas</taxon>
    </lineage>
</organism>
<dbReference type="Pfam" id="PF05019">
    <property type="entry name" value="Coq4"/>
    <property type="match status" value="1"/>
</dbReference>
<comment type="caution">
    <text evidence="4">The sequence shown here is derived from an EMBL/GenBank/DDBJ whole genome shotgun (WGS) entry which is preliminary data.</text>
</comment>
<dbReference type="Proteomes" id="UP001190700">
    <property type="component" value="Unassembled WGS sequence"/>
</dbReference>
<keyword evidence="5" id="KW-1185">Reference proteome</keyword>
<gene>
    <name evidence="4" type="ORF">CYMTET_5853</name>
</gene>
<dbReference type="CDD" id="cd03443">
    <property type="entry name" value="PaaI_thioesterase"/>
    <property type="match status" value="1"/>
</dbReference>
<evidence type="ECO:0000256" key="1">
    <source>
        <dbReference type="ARBA" id="ARBA00022688"/>
    </source>
</evidence>
<reference evidence="4 5" key="1">
    <citation type="journal article" date="2015" name="Genome Biol. Evol.">
        <title>Comparative Genomics of a Bacterivorous Green Alga Reveals Evolutionary Causalities and Consequences of Phago-Mixotrophic Mode of Nutrition.</title>
        <authorList>
            <person name="Burns J.A."/>
            <person name="Paasch A."/>
            <person name="Narechania A."/>
            <person name="Kim E."/>
        </authorList>
    </citation>
    <scope>NUCLEOTIDE SEQUENCE [LARGE SCALE GENOMIC DNA]</scope>
    <source>
        <strain evidence="4 5">PLY_AMNH</strain>
    </source>
</reference>
<evidence type="ECO:0000313" key="5">
    <source>
        <dbReference type="Proteomes" id="UP001190700"/>
    </source>
</evidence>
<dbReference type="EMBL" id="LGRX02001216">
    <property type="protein sequence ID" value="KAK3286627.1"/>
    <property type="molecule type" value="Genomic_DNA"/>
</dbReference>
<keyword evidence="1" id="KW-0831">Ubiquinone biosynthesis</keyword>
<proteinExistence type="predicted"/>
<dbReference type="AlphaFoldDB" id="A0AAE0GYE0"/>
<dbReference type="InterPro" id="IPR029069">
    <property type="entry name" value="HotDog_dom_sf"/>
</dbReference>
<dbReference type="Pfam" id="PF03061">
    <property type="entry name" value="4HBT"/>
    <property type="match status" value="1"/>
</dbReference>
<protein>
    <recommendedName>
        <fullName evidence="3">Thioesterase domain-containing protein</fullName>
    </recommendedName>
</protein>
<dbReference type="InterPro" id="IPR003736">
    <property type="entry name" value="PAAI_dom"/>
</dbReference>
<evidence type="ECO:0000259" key="3">
    <source>
        <dbReference type="Pfam" id="PF03061"/>
    </source>
</evidence>
<dbReference type="GO" id="GO:0016787">
    <property type="term" value="F:hydrolase activity"/>
    <property type="evidence" value="ECO:0007669"/>
    <property type="project" value="UniProtKB-KW"/>
</dbReference>
<dbReference type="GO" id="GO:0006744">
    <property type="term" value="P:ubiquinone biosynthetic process"/>
    <property type="evidence" value="ECO:0007669"/>
    <property type="project" value="UniProtKB-KW"/>
</dbReference>
<dbReference type="InterPro" id="IPR006683">
    <property type="entry name" value="Thioestr_dom"/>
</dbReference>
<keyword evidence="2" id="KW-0378">Hydrolase</keyword>
<sequence length="312" mass="34695">MPVTDKLLTPIGNMHGGVLAALCDHVLGCVCYPHMKKGQWAATTEFKLNLLAPVSKGTVVAEANLISMTKSTAVATRVLLKNKEDTAQVFRIVDALSGSSHYKSFKRFVTSPGGRDILQRRLSLLDRLRDREALARLPVGSLGRAYLDFVYGEGLSADGLVEASEEGSGRRFQNDDAELFRNRMRDSHDLWHVVTGYGRDGLGEICVLSFGNGQMYNHGIAYIVLIGILKTRREQSQLPVFRAAFEAWRRGRKAGWFPAIAWEDWLQLPLEDVRSRLGVHEPSVYREAEAESKRLEAEFQAQRAGGVTHTPA</sequence>